<organism evidence="2 3">
    <name type="scientific">Zunongwangia mangrovi</name>
    <dbReference type="NCBI Taxonomy" id="1334022"/>
    <lineage>
        <taxon>Bacteria</taxon>
        <taxon>Pseudomonadati</taxon>
        <taxon>Bacteroidota</taxon>
        <taxon>Flavobacteriia</taxon>
        <taxon>Flavobacteriales</taxon>
        <taxon>Flavobacteriaceae</taxon>
        <taxon>Zunongwangia</taxon>
    </lineage>
</organism>
<sequence length="153" mass="17941">MELDRIDILLKKYDAAETSLAEEQELQEYFDSGQVAQRHKAYQLMFSFSAFSRKETTDVTPQLKPEKRKSRLKPQSWMYAAAMIALIFSIFFFKNQDSTLNSENLGQLTEEEMAYQQTKQTLQMISKLMNEGKEDLKYLKEFSNPTEKIINNK</sequence>
<keyword evidence="1" id="KW-0812">Transmembrane</keyword>
<dbReference type="STRING" id="1334022.SAMN04487907_102265"/>
<evidence type="ECO:0000256" key="1">
    <source>
        <dbReference type="SAM" id="Phobius"/>
    </source>
</evidence>
<evidence type="ECO:0000313" key="3">
    <source>
        <dbReference type="Proteomes" id="UP000199438"/>
    </source>
</evidence>
<feature type="transmembrane region" description="Helical" evidence="1">
    <location>
        <begin position="76"/>
        <end position="93"/>
    </location>
</feature>
<name>A0A1I1GLF0_9FLAO</name>
<dbReference type="Proteomes" id="UP000199438">
    <property type="component" value="Unassembled WGS sequence"/>
</dbReference>
<keyword evidence="3" id="KW-1185">Reference proteome</keyword>
<accession>A0A1I1GLF0</accession>
<gene>
    <name evidence="2" type="ORF">SAMN04487907_102265</name>
</gene>
<dbReference type="AlphaFoldDB" id="A0A1I1GLF0"/>
<protein>
    <submittedName>
        <fullName evidence="2">Uncharacterized protein</fullName>
    </submittedName>
</protein>
<keyword evidence="1" id="KW-1133">Transmembrane helix</keyword>
<dbReference type="EMBL" id="FOKV01000002">
    <property type="protein sequence ID" value="SFC10708.1"/>
    <property type="molecule type" value="Genomic_DNA"/>
</dbReference>
<proteinExistence type="predicted"/>
<keyword evidence="1" id="KW-0472">Membrane</keyword>
<reference evidence="3" key="1">
    <citation type="submission" date="2016-10" db="EMBL/GenBank/DDBJ databases">
        <authorList>
            <person name="Varghese N."/>
            <person name="Submissions S."/>
        </authorList>
    </citation>
    <scope>NUCLEOTIDE SEQUENCE [LARGE SCALE GENOMIC DNA]</scope>
    <source>
        <strain evidence="3">DSM 24499</strain>
    </source>
</reference>
<dbReference type="OrthoDB" id="1098521at2"/>
<evidence type="ECO:0000313" key="2">
    <source>
        <dbReference type="EMBL" id="SFC10708.1"/>
    </source>
</evidence>
<dbReference type="RefSeq" id="WP_092541179.1">
    <property type="nucleotide sequence ID" value="NZ_FOKV01000002.1"/>
</dbReference>